<keyword evidence="5" id="KW-1185">Reference proteome</keyword>
<dbReference type="Pfam" id="PF01730">
    <property type="entry name" value="UreF"/>
    <property type="match status" value="1"/>
</dbReference>
<name>A0A5P9P912_9EURY</name>
<sequence length="270" mass="29009">MAGRAVPDALEQPRSESVKRRCDTCRHEKDDGQQQSADDDERPFGSERADTFRQSGSQPLGGQRRADGRIETADELGALVEAYLRRVVGPAETVALANAHDAAAADDLEGMLAADDRLYAATLPAEFRASATKAGSKLLKLLADTDEELLGTANSEGAVAAYADAVEDGTARGQYPIVLGVVTQRAGLERRSACLVGAYAFVTELLGAAQRLGRFGHTDIQSQLADLLPIVESICAKYADADLETLTTFAPLVEIESMRHERADRRLFMS</sequence>
<dbReference type="InterPro" id="IPR038277">
    <property type="entry name" value="UreF_sf"/>
</dbReference>
<accession>A0A5P9P912</accession>
<dbReference type="OrthoDB" id="1740at2157"/>
<proteinExistence type="predicted"/>
<organism evidence="4 5">
    <name type="scientific">Natronorubrum aibiense</name>
    <dbReference type="NCBI Taxonomy" id="348826"/>
    <lineage>
        <taxon>Archaea</taxon>
        <taxon>Methanobacteriati</taxon>
        <taxon>Methanobacteriota</taxon>
        <taxon>Stenosarchaea group</taxon>
        <taxon>Halobacteria</taxon>
        <taxon>Halobacteriales</taxon>
        <taxon>Natrialbaceae</taxon>
        <taxon>Natronorubrum</taxon>
    </lineage>
</organism>
<evidence type="ECO:0000256" key="1">
    <source>
        <dbReference type="ARBA" id="ARBA00022988"/>
    </source>
</evidence>
<dbReference type="RefSeq" id="WP_152944173.1">
    <property type="nucleotide sequence ID" value="NZ_CP045490.1"/>
</dbReference>
<protein>
    <submittedName>
        <fullName evidence="4">Urease accessory protein UreF</fullName>
    </submittedName>
</protein>
<dbReference type="AlphaFoldDB" id="A0A5P9P912"/>
<dbReference type="GeneID" id="42303135"/>
<feature type="compositionally biased region" description="Basic and acidic residues" evidence="3">
    <location>
        <begin position="11"/>
        <end position="32"/>
    </location>
</feature>
<dbReference type="Gene3D" id="1.10.4190.10">
    <property type="entry name" value="Urease accessory protein UreF"/>
    <property type="match status" value="1"/>
</dbReference>
<geneLocation type="plasmid" evidence="4 5">
    <name>unnamed2</name>
</geneLocation>
<dbReference type="InterPro" id="IPR002639">
    <property type="entry name" value="UreF"/>
</dbReference>
<feature type="region of interest" description="Disordered" evidence="3">
    <location>
        <begin position="1"/>
        <end position="67"/>
    </location>
</feature>
<dbReference type="EMBL" id="CP045490">
    <property type="protein sequence ID" value="QFU84613.1"/>
    <property type="molecule type" value="Genomic_DNA"/>
</dbReference>
<evidence type="ECO:0000256" key="3">
    <source>
        <dbReference type="SAM" id="MobiDB-lite"/>
    </source>
</evidence>
<dbReference type="PANTHER" id="PTHR33620">
    <property type="entry name" value="UREASE ACCESSORY PROTEIN F"/>
    <property type="match status" value="1"/>
</dbReference>
<dbReference type="PANTHER" id="PTHR33620:SF1">
    <property type="entry name" value="UREASE ACCESSORY PROTEIN F"/>
    <property type="match status" value="1"/>
</dbReference>
<dbReference type="KEGG" id="nas:GCU68_18935"/>
<evidence type="ECO:0000313" key="5">
    <source>
        <dbReference type="Proteomes" id="UP000326170"/>
    </source>
</evidence>
<gene>
    <name evidence="4" type="ORF">GCU68_18935</name>
</gene>
<keyword evidence="1" id="KW-0996">Nickel insertion</keyword>
<keyword evidence="4" id="KW-0614">Plasmid</keyword>
<feature type="compositionally biased region" description="Basic and acidic residues" evidence="3">
    <location>
        <begin position="42"/>
        <end position="51"/>
    </location>
</feature>
<dbReference type="GO" id="GO:0016151">
    <property type="term" value="F:nickel cation binding"/>
    <property type="evidence" value="ECO:0007669"/>
    <property type="project" value="InterPro"/>
</dbReference>
<keyword evidence="2" id="KW-0143">Chaperone</keyword>
<evidence type="ECO:0000313" key="4">
    <source>
        <dbReference type="EMBL" id="QFU84613.1"/>
    </source>
</evidence>
<reference evidence="4 5" key="1">
    <citation type="journal article" date="2007" name="Int. J. Syst. Evol. Microbiol.">
        <title>Natronorubrum sulfidifaciens sp. nov., an extremely haloalkaliphilic archaeon isolated from Aiding salt lake in Xin-Jiang, China.</title>
        <authorList>
            <person name="Cui H.L."/>
            <person name="Tohty D."/>
            <person name="Liu H.C."/>
            <person name="Liu S.J."/>
            <person name="Oren A."/>
            <person name="Zhou P.J."/>
        </authorList>
    </citation>
    <scope>NUCLEOTIDE SEQUENCE [LARGE SCALE GENOMIC DNA]</scope>
    <source>
        <strain evidence="4 5">7-3</strain>
        <plasmid evidence="4">unnamed2</plasmid>
    </source>
</reference>
<evidence type="ECO:0000256" key="2">
    <source>
        <dbReference type="ARBA" id="ARBA00023186"/>
    </source>
</evidence>
<dbReference type="Proteomes" id="UP000326170">
    <property type="component" value="Plasmid unnamed2"/>
</dbReference>